<dbReference type="CDD" id="cd04821">
    <property type="entry name" value="PA_M28_1_2"/>
    <property type="match status" value="1"/>
</dbReference>
<gene>
    <name evidence="9" type="ORF">MBEBAB_1695</name>
</gene>
<dbReference type="Pfam" id="PF04389">
    <property type="entry name" value="Peptidase_M28"/>
    <property type="match status" value="1"/>
</dbReference>
<keyword evidence="5" id="KW-0378">Hydrolase</keyword>
<keyword evidence="6" id="KW-0862">Zinc</keyword>
<dbReference type="GO" id="GO:0004177">
    <property type="term" value="F:aminopeptidase activity"/>
    <property type="evidence" value="ECO:0007669"/>
    <property type="project" value="UniProtKB-KW"/>
</dbReference>
<dbReference type="Proteomes" id="UP000016569">
    <property type="component" value="Unassembled WGS sequence"/>
</dbReference>
<proteinExistence type="predicted"/>
<keyword evidence="2" id="KW-0645">Protease</keyword>
<dbReference type="SUPFAM" id="SSF53187">
    <property type="entry name" value="Zn-dependent exopeptidases"/>
    <property type="match status" value="1"/>
</dbReference>
<dbReference type="GO" id="GO:0008235">
    <property type="term" value="F:metalloexopeptidase activity"/>
    <property type="evidence" value="ECO:0007669"/>
    <property type="project" value="InterPro"/>
</dbReference>
<dbReference type="InterPro" id="IPR046450">
    <property type="entry name" value="PA_dom_sf"/>
</dbReference>
<accession>A0A8E0NBS3</accession>
<evidence type="ECO:0000256" key="1">
    <source>
        <dbReference type="ARBA" id="ARBA00022438"/>
    </source>
</evidence>
<name>A0A8E0NBS3_9CAUL</name>
<evidence type="ECO:0000313" key="9">
    <source>
        <dbReference type="EMBL" id="GAD59445.1"/>
    </source>
</evidence>
<evidence type="ECO:0000256" key="3">
    <source>
        <dbReference type="ARBA" id="ARBA00022723"/>
    </source>
</evidence>
<evidence type="ECO:0000259" key="8">
    <source>
        <dbReference type="Pfam" id="PF04389"/>
    </source>
</evidence>
<dbReference type="GO" id="GO:0046872">
    <property type="term" value="F:metal ion binding"/>
    <property type="evidence" value="ECO:0007669"/>
    <property type="project" value="UniProtKB-KW"/>
</dbReference>
<dbReference type="OrthoDB" id="9778250at2"/>
<evidence type="ECO:0000313" key="10">
    <source>
        <dbReference type="Proteomes" id="UP000016569"/>
    </source>
</evidence>
<comment type="caution">
    <text evidence="9">The sequence shown here is derived from an EMBL/GenBank/DDBJ whole genome shotgun (WGS) entry which is preliminary data.</text>
</comment>
<dbReference type="InterPro" id="IPR045175">
    <property type="entry name" value="M28_fam"/>
</dbReference>
<dbReference type="PANTHER" id="PTHR12147:SF56">
    <property type="entry name" value="AMINOPEPTIDASE YDR415C-RELATED"/>
    <property type="match status" value="1"/>
</dbReference>
<keyword evidence="10" id="KW-1185">Reference proteome</keyword>
<evidence type="ECO:0000256" key="4">
    <source>
        <dbReference type="ARBA" id="ARBA00022729"/>
    </source>
</evidence>
<keyword evidence="4 7" id="KW-0732">Signal</keyword>
<organism evidence="9 10">
    <name type="scientific">Brevundimonas abyssalis TAR-001</name>
    <dbReference type="NCBI Taxonomy" id="1391729"/>
    <lineage>
        <taxon>Bacteria</taxon>
        <taxon>Pseudomonadati</taxon>
        <taxon>Pseudomonadota</taxon>
        <taxon>Alphaproteobacteria</taxon>
        <taxon>Caulobacterales</taxon>
        <taxon>Caulobacteraceae</taxon>
        <taxon>Brevundimonas</taxon>
    </lineage>
</organism>
<dbReference type="Gene3D" id="3.40.630.10">
    <property type="entry name" value="Zn peptidases"/>
    <property type="match status" value="1"/>
</dbReference>
<reference evidence="10" key="1">
    <citation type="journal article" date="2013" name="Genome Announc.">
        <title>Draft Genome Sequence of the Dimorphic Prosthecate Bacterium Brevundimonas abyssalis TAR-001T.</title>
        <authorList>
            <person name="Tsubouchi T."/>
            <person name="Nishi S."/>
            <person name="Usui K."/>
            <person name="Shimane Y."/>
            <person name="Takaki Y."/>
            <person name="Maruyama T."/>
            <person name="Hatada Y."/>
        </authorList>
    </citation>
    <scope>NUCLEOTIDE SEQUENCE [LARGE SCALE GENOMIC DNA]</scope>
    <source>
        <strain evidence="10">TAR-001</strain>
    </source>
</reference>
<dbReference type="Gene3D" id="3.50.30.30">
    <property type="match status" value="1"/>
</dbReference>
<keyword evidence="3" id="KW-0479">Metal-binding</keyword>
<feature type="chain" id="PRO_5034497770" evidence="7">
    <location>
        <begin position="21"/>
        <end position="549"/>
    </location>
</feature>
<sequence length="549" mass="59431">MSLRRALLPVLSAALLAACAQSSERPEIAVDAARMNDYVRVLASDDFQGRGPAGPGEQPTVDYLVEQFRALGLQPGGPDGQWIQTVPLSRTAQDGPATITAAADGWTRTLERGPDILVSSDRPETRITVTDAPLVFVGYGVSAPERDWDDFKGVDLTGKIMVVLVNDPDFEVPEDHPTAGLFDGNAMTFYGRWVYKFQEAARQGAAGVLVIHEDSGAGYGWSVLQNSAPAPKLDIVREDPNADRAPFQGWIQREQAEALLEQAGLDFNTLKAAAQQRDFQPVELDGVTLSVDFRQTVDRIETQNVVARVDGAARPDETIIYGAHWDAFGRATPDADGDDIYNGAVDNATGLAALLELARLFAEGPAPERSVVFMAWAAEEPGLLGAEYYAVNPLSPLETTVANINMDSFLPGDHIDPQVVIIGPGKSELDAILERHVQAAGRTVIPDPAPHAGAFYRSDHFPLARRGVPALFAAADFTGHNDASRDYVQNRYHQPSDEWDETWTMGAAAANVQLLFDVGAELANSDLWPGWTEGDEFEAVRQSSAASRR</sequence>
<dbReference type="PROSITE" id="PS51257">
    <property type="entry name" value="PROKAR_LIPOPROTEIN"/>
    <property type="match status" value="1"/>
</dbReference>
<dbReference type="SUPFAM" id="SSF52025">
    <property type="entry name" value="PA domain"/>
    <property type="match status" value="1"/>
</dbReference>
<evidence type="ECO:0000256" key="5">
    <source>
        <dbReference type="ARBA" id="ARBA00022801"/>
    </source>
</evidence>
<dbReference type="AlphaFoldDB" id="A0A8E0NBS3"/>
<feature type="domain" description="Peptidase M28" evidence="8">
    <location>
        <begin position="304"/>
        <end position="503"/>
    </location>
</feature>
<evidence type="ECO:0000256" key="2">
    <source>
        <dbReference type="ARBA" id="ARBA00022670"/>
    </source>
</evidence>
<dbReference type="FunFam" id="3.40.630.10:FF:000088">
    <property type="entry name" value="Peptidase M20"/>
    <property type="match status" value="1"/>
</dbReference>
<evidence type="ECO:0000256" key="7">
    <source>
        <dbReference type="SAM" id="SignalP"/>
    </source>
</evidence>
<dbReference type="InterPro" id="IPR007484">
    <property type="entry name" value="Peptidase_M28"/>
</dbReference>
<keyword evidence="1" id="KW-0031">Aminopeptidase</keyword>
<dbReference type="GO" id="GO:0006508">
    <property type="term" value="P:proteolysis"/>
    <property type="evidence" value="ECO:0007669"/>
    <property type="project" value="UniProtKB-KW"/>
</dbReference>
<dbReference type="RefSeq" id="WP_021697540.1">
    <property type="nucleotide sequence ID" value="NZ_BATC01000027.1"/>
</dbReference>
<dbReference type="EMBL" id="BATC01000027">
    <property type="protein sequence ID" value="GAD59445.1"/>
    <property type="molecule type" value="Genomic_DNA"/>
</dbReference>
<protein>
    <submittedName>
        <fullName evidence="9">Peptidase</fullName>
    </submittedName>
</protein>
<feature type="signal peptide" evidence="7">
    <location>
        <begin position="1"/>
        <end position="20"/>
    </location>
</feature>
<evidence type="ECO:0000256" key="6">
    <source>
        <dbReference type="ARBA" id="ARBA00022833"/>
    </source>
</evidence>
<dbReference type="PANTHER" id="PTHR12147">
    <property type="entry name" value="METALLOPEPTIDASE M28 FAMILY MEMBER"/>
    <property type="match status" value="1"/>
</dbReference>